<dbReference type="EMBL" id="CM042011">
    <property type="protein sequence ID" value="KAI3765282.1"/>
    <property type="molecule type" value="Genomic_DNA"/>
</dbReference>
<accession>A0ACB9F3Q9</accession>
<keyword evidence="2" id="KW-1185">Reference proteome</keyword>
<reference evidence="1 2" key="2">
    <citation type="journal article" date="2022" name="Mol. Ecol. Resour.">
        <title>The genomes of chicory, endive, great burdock and yacon provide insights into Asteraceae paleo-polyploidization history and plant inulin production.</title>
        <authorList>
            <person name="Fan W."/>
            <person name="Wang S."/>
            <person name="Wang H."/>
            <person name="Wang A."/>
            <person name="Jiang F."/>
            <person name="Liu H."/>
            <person name="Zhao H."/>
            <person name="Xu D."/>
            <person name="Zhang Y."/>
        </authorList>
    </citation>
    <scope>NUCLEOTIDE SEQUENCE [LARGE SCALE GENOMIC DNA]</scope>
    <source>
        <strain evidence="2">cv. Punajuju</strain>
        <tissue evidence="1">Leaves</tissue>
    </source>
</reference>
<sequence length="90" mass="9810">MDKSLSVVVLIGEVVEVRFAMRDDRFAGYGHVISLPPRQLKSKGKGCICSCQQFWLEEDDDVMAPGETAQPGFHFGTGDVSVPSGGFNFN</sequence>
<dbReference type="Proteomes" id="UP001055811">
    <property type="component" value="Linkage Group LG03"/>
</dbReference>
<gene>
    <name evidence="1" type="ORF">L2E82_15312</name>
</gene>
<evidence type="ECO:0000313" key="2">
    <source>
        <dbReference type="Proteomes" id="UP001055811"/>
    </source>
</evidence>
<proteinExistence type="predicted"/>
<protein>
    <submittedName>
        <fullName evidence="1">Uncharacterized protein</fullName>
    </submittedName>
</protein>
<evidence type="ECO:0000313" key="1">
    <source>
        <dbReference type="EMBL" id="KAI3765282.1"/>
    </source>
</evidence>
<organism evidence="1 2">
    <name type="scientific">Cichorium intybus</name>
    <name type="common">Chicory</name>
    <dbReference type="NCBI Taxonomy" id="13427"/>
    <lineage>
        <taxon>Eukaryota</taxon>
        <taxon>Viridiplantae</taxon>
        <taxon>Streptophyta</taxon>
        <taxon>Embryophyta</taxon>
        <taxon>Tracheophyta</taxon>
        <taxon>Spermatophyta</taxon>
        <taxon>Magnoliopsida</taxon>
        <taxon>eudicotyledons</taxon>
        <taxon>Gunneridae</taxon>
        <taxon>Pentapetalae</taxon>
        <taxon>asterids</taxon>
        <taxon>campanulids</taxon>
        <taxon>Asterales</taxon>
        <taxon>Asteraceae</taxon>
        <taxon>Cichorioideae</taxon>
        <taxon>Cichorieae</taxon>
        <taxon>Cichoriinae</taxon>
        <taxon>Cichorium</taxon>
    </lineage>
</organism>
<name>A0ACB9F3Q9_CICIN</name>
<reference evidence="2" key="1">
    <citation type="journal article" date="2022" name="Mol. Ecol. Resour.">
        <title>The genomes of chicory, endive, great burdock and yacon provide insights into Asteraceae palaeo-polyploidization history and plant inulin production.</title>
        <authorList>
            <person name="Fan W."/>
            <person name="Wang S."/>
            <person name="Wang H."/>
            <person name="Wang A."/>
            <person name="Jiang F."/>
            <person name="Liu H."/>
            <person name="Zhao H."/>
            <person name="Xu D."/>
            <person name="Zhang Y."/>
        </authorList>
    </citation>
    <scope>NUCLEOTIDE SEQUENCE [LARGE SCALE GENOMIC DNA]</scope>
    <source>
        <strain evidence="2">cv. Punajuju</strain>
    </source>
</reference>
<comment type="caution">
    <text evidence="1">The sequence shown here is derived from an EMBL/GenBank/DDBJ whole genome shotgun (WGS) entry which is preliminary data.</text>
</comment>